<gene>
    <name evidence="3" type="ORF">D9756_006847</name>
</gene>
<dbReference type="Pfam" id="PF20415">
    <property type="entry name" value="DUF6699"/>
    <property type="match status" value="1"/>
</dbReference>
<feature type="region of interest" description="Disordered" evidence="1">
    <location>
        <begin position="18"/>
        <end position="71"/>
    </location>
</feature>
<name>A0A8H5G2I6_9AGAR</name>
<accession>A0A8H5G2I6</accession>
<organism evidence="3 4">
    <name type="scientific">Leucocoprinus leucothites</name>
    <dbReference type="NCBI Taxonomy" id="201217"/>
    <lineage>
        <taxon>Eukaryota</taxon>
        <taxon>Fungi</taxon>
        <taxon>Dikarya</taxon>
        <taxon>Basidiomycota</taxon>
        <taxon>Agaricomycotina</taxon>
        <taxon>Agaricomycetes</taxon>
        <taxon>Agaricomycetidae</taxon>
        <taxon>Agaricales</taxon>
        <taxon>Agaricineae</taxon>
        <taxon>Agaricaceae</taxon>
        <taxon>Leucocoprinus</taxon>
    </lineage>
</organism>
<dbReference type="AlphaFoldDB" id="A0A8H5G2I6"/>
<evidence type="ECO:0000313" key="3">
    <source>
        <dbReference type="EMBL" id="KAF5357152.1"/>
    </source>
</evidence>
<keyword evidence="4" id="KW-1185">Reference proteome</keyword>
<feature type="domain" description="DUF6699" evidence="2">
    <location>
        <begin position="168"/>
        <end position="317"/>
    </location>
</feature>
<evidence type="ECO:0000313" key="4">
    <source>
        <dbReference type="Proteomes" id="UP000559027"/>
    </source>
</evidence>
<dbReference type="EMBL" id="JAACJO010000006">
    <property type="protein sequence ID" value="KAF5357152.1"/>
    <property type="molecule type" value="Genomic_DNA"/>
</dbReference>
<evidence type="ECO:0000256" key="1">
    <source>
        <dbReference type="SAM" id="MobiDB-lite"/>
    </source>
</evidence>
<sequence length="330" mass="36484">MATPYLYNMSTMGGNQSPYQQHSPFIPPANLTSGGSPYVSPYGSPYRTATQLPNSSPNTGGQIPLPGSPFHDYSPYPEYGSDWGRPRRPSYHGPRPDEYVPSWIAGRERRHSHGVSSSGWPSPYSNPSPGYWPPPQAAYPQNWPHAAPPSGFQIHPLLNGDSPRNILIFDLSAPKFSAMKYLGPGQTEWISETELAEPATWPAMNHLRIECDLVPQWPIIFELNPSYFGGQLPHPGTNIPPITLGDVLSKVHDHFNQSIAHVDWAQLSPQDETAIAKAYTTRCKALGSAEAIERSRGVKRIDYALGKVWFRGLTRAGEGLDVLKLHLAKR</sequence>
<dbReference type="InterPro" id="IPR046522">
    <property type="entry name" value="DUF6699"/>
</dbReference>
<feature type="compositionally biased region" description="Polar residues" evidence="1">
    <location>
        <begin position="47"/>
        <end position="61"/>
    </location>
</feature>
<protein>
    <recommendedName>
        <fullName evidence="2">DUF6699 domain-containing protein</fullName>
    </recommendedName>
</protein>
<dbReference type="Proteomes" id="UP000559027">
    <property type="component" value="Unassembled WGS sequence"/>
</dbReference>
<comment type="caution">
    <text evidence="3">The sequence shown here is derived from an EMBL/GenBank/DDBJ whole genome shotgun (WGS) entry which is preliminary data.</text>
</comment>
<proteinExistence type="predicted"/>
<dbReference type="OrthoDB" id="3251728at2759"/>
<reference evidence="3 4" key="1">
    <citation type="journal article" date="2020" name="ISME J.">
        <title>Uncovering the hidden diversity of litter-decomposition mechanisms in mushroom-forming fungi.</title>
        <authorList>
            <person name="Floudas D."/>
            <person name="Bentzer J."/>
            <person name="Ahren D."/>
            <person name="Johansson T."/>
            <person name="Persson P."/>
            <person name="Tunlid A."/>
        </authorList>
    </citation>
    <scope>NUCLEOTIDE SEQUENCE [LARGE SCALE GENOMIC DNA]</scope>
    <source>
        <strain evidence="3 4">CBS 146.42</strain>
    </source>
</reference>
<feature type="compositionally biased region" description="Low complexity" evidence="1">
    <location>
        <begin position="33"/>
        <end position="46"/>
    </location>
</feature>
<evidence type="ECO:0000259" key="2">
    <source>
        <dbReference type="Pfam" id="PF20415"/>
    </source>
</evidence>